<reference evidence="2 3" key="1">
    <citation type="submission" date="2024-05" db="EMBL/GenBank/DDBJ databases">
        <title>Genome sequencing and assembly of Indian major carp, Cirrhinus mrigala (Hamilton, 1822).</title>
        <authorList>
            <person name="Mohindra V."/>
            <person name="Chowdhury L.M."/>
            <person name="Lal K."/>
            <person name="Jena J.K."/>
        </authorList>
    </citation>
    <scope>NUCLEOTIDE SEQUENCE [LARGE SCALE GENOMIC DNA]</scope>
    <source>
        <strain evidence="2">CM1030</strain>
        <tissue evidence="2">Blood</tissue>
    </source>
</reference>
<feature type="non-terminal residue" evidence="2">
    <location>
        <position position="1"/>
    </location>
</feature>
<dbReference type="EMBL" id="JAMKFB020000015">
    <property type="protein sequence ID" value="KAL0175186.1"/>
    <property type="molecule type" value="Genomic_DNA"/>
</dbReference>
<dbReference type="AlphaFoldDB" id="A0ABD0PR80"/>
<keyword evidence="3" id="KW-1185">Reference proteome</keyword>
<feature type="compositionally biased region" description="Basic and acidic residues" evidence="1">
    <location>
        <begin position="79"/>
        <end position="95"/>
    </location>
</feature>
<evidence type="ECO:0000256" key="1">
    <source>
        <dbReference type="SAM" id="MobiDB-lite"/>
    </source>
</evidence>
<name>A0ABD0PR80_CIRMR</name>
<gene>
    <name evidence="2" type="ORF">M9458_031154</name>
</gene>
<evidence type="ECO:0000313" key="2">
    <source>
        <dbReference type="EMBL" id="KAL0175186.1"/>
    </source>
</evidence>
<comment type="caution">
    <text evidence="2">The sequence shown here is derived from an EMBL/GenBank/DDBJ whole genome shotgun (WGS) entry which is preliminary data.</text>
</comment>
<dbReference type="Proteomes" id="UP001529510">
    <property type="component" value="Unassembled WGS sequence"/>
</dbReference>
<sequence>SDNSAPNLTTFLKTHADCTAPPLLLTAPPASVTYAHLPHSAPPPFATLTERDGLCLRVARGHGRQVRMRGSAIDESFPESERSQRQREPQKFPEARVRSLGACAVPADGGGVVAQFHDVAAGGAERAPSHRDDGRSRCVMQVQTQTTLQQTDALLTQTVRAQNHQHPPTRLHTLEN</sequence>
<protein>
    <submittedName>
        <fullName evidence="2">Uncharacterized protein</fullName>
    </submittedName>
</protein>
<proteinExistence type="predicted"/>
<evidence type="ECO:0000313" key="3">
    <source>
        <dbReference type="Proteomes" id="UP001529510"/>
    </source>
</evidence>
<organism evidence="2 3">
    <name type="scientific">Cirrhinus mrigala</name>
    <name type="common">Mrigala</name>
    <dbReference type="NCBI Taxonomy" id="683832"/>
    <lineage>
        <taxon>Eukaryota</taxon>
        <taxon>Metazoa</taxon>
        <taxon>Chordata</taxon>
        <taxon>Craniata</taxon>
        <taxon>Vertebrata</taxon>
        <taxon>Euteleostomi</taxon>
        <taxon>Actinopterygii</taxon>
        <taxon>Neopterygii</taxon>
        <taxon>Teleostei</taxon>
        <taxon>Ostariophysi</taxon>
        <taxon>Cypriniformes</taxon>
        <taxon>Cyprinidae</taxon>
        <taxon>Labeoninae</taxon>
        <taxon>Labeonini</taxon>
        <taxon>Cirrhinus</taxon>
    </lineage>
</organism>
<accession>A0ABD0PR80</accession>
<feature type="region of interest" description="Disordered" evidence="1">
    <location>
        <begin position="67"/>
        <end position="95"/>
    </location>
</feature>